<evidence type="ECO:0000313" key="2">
    <source>
        <dbReference type="Proteomes" id="UP000777482"/>
    </source>
</evidence>
<dbReference type="Proteomes" id="UP000777482">
    <property type="component" value="Unassembled WGS sequence"/>
</dbReference>
<name>A0A9P7B3X2_RHOMI</name>
<protein>
    <submittedName>
        <fullName evidence="1">Uncharacterized protein</fullName>
    </submittedName>
</protein>
<gene>
    <name evidence="1" type="ORF">C6P46_006604</name>
</gene>
<dbReference type="EMBL" id="PUHQ01000084">
    <property type="protein sequence ID" value="KAG0657211.1"/>
    <property type="molecule type" value="Genomic_DNA"/>
</dbReference>
<accession>A0A9P7B3X2</accession>
<proteinExistence type="predicted"/>
<organism evidence="1 2">
    <name type="scientific">Rhodotorula mucilaginosa</name>
    <name type="common">Yeast</name>
    <name type="synonym">Rhodotorula rubra</name>
    <dbReference type="NCBI Taxonomy" id="5537"/>
    <lineage>
        <taxon>Eukaryota</taxon>
        <taxon>Fungi</taxon>
        <taxon>Dikarya</taxon>
        <taxon>Basidiomycota</taxon>
        <taxon>Pucciniomycotina</taxon>
        <taxon>Microbotryomycetes</taxon>
        <taxon>Sporidiobolales</taxon>
        <taxon>Sporidiobolaceae</taxon>
        <taxon>Rhodotorula</taxon>
    </lineage>
</organism>
<evidence type="ECO:0000313" key="1">
    <source>
        <dbReference type="EMBL" id="KAG0657211.1"/>
    </source>
</evidence>
<reference evidence="1 2" key="1">
    <citation type="submission" date="2020-11" db="EMBL/GenBank/DDBJ databases">
        <title>Kefir isolates.</title>
        <authorList>
            <person name="Marcisauskas S."/>
            <person name="Kim Y."/>
            <person name="Blasche S."/>
        </authorList>
    </citation>
    <scope>NUCLEOTIDE SEQUENCE [LARGE SCALE GENOMIC DNA]</scope>
    <source>
        <strain evidence="1 2">KR</strain>
    </source>
</reference>
<keyword evidence="2" id="KW-1185">Reference proteome</keyword>
<dbReference type="OrthoDB" id="10314589at2759"/>
<sequence length="123" mass="12713">MVLRSLTMVARPILRASASTSATTAAAGDLARLAPHQQIPFSVAPSPKVEGLAQVHLPDMASIEPVYTQATLIPYMPDAYASRSHNSEHDTFPLLKPSEAYSTVASASTHLGGGPSSTASAAA</sequence>
<comment type="caution">
    <text evidence="1">The sequence shown here is derived from an EMBL/GenBank/DDBJ whole genome shotgun (WGS) entry which is preliminary data.</text>
</comment>
<dbReference type="AlphaFoldDB" id="A0A9P7B3X2"/>